<evidence type="ECO:0000313" key="9">
    <source>
        <dbReference type="Proteomes" id="UP000321571"/>
    </source>
</evidence>
<sequence length="184" mass="19429">MAVSVEPRPVEKAARPRRVIPGVTGPAAPRHARWARRAGAALVDLLIYGVVSGIMTGIGWAIFLSSCEGTVDANNLVCLGDDPSPFANVFLIAAYVVPVVAVLLNAVVLQGLRGYTLGKAAFGLRAVHGSSGAVMGFWVGFSRLVLLVVLTVVTLGVNLLLPLWDKERPTLHDQVLGTAVIRND</sequence>
<comment type="caution">
    <text evidence="8">The sequence shown here is derived from an EMBL/GenBank/DDBJ whole genome shotgun (WGS) entry which is preliminary data.</text>
</comment>
<accession>A0A5C8NNW2</accession>
<dbReference type="PANTHER" id="PTHR36115:SF6">
    <property type="entry name" value="PROLINE-RICH ANTIGEN HOMOLOG"/>
    <property type="match status" value="1"/>
</dbReference>
<dbReference type="Pfam" id="PF06271">
    <property type="entry name" value="RDD"/>
    <property type="match status" value="1"/>
</dbReference>
<feature type="transmembrane region" description="Helical" evidence="6">
    <location>
        <begin position="120"/>
        <end position="138"/>
    </location>
</feature>
<feature type="domain" description="RDD" evidence="7">
    <location>
        <begin position="32"/>
        <end position="175"/>
    </location>
</feature>
<evidence type="ECO:0000259" key="7">
    <source>
        <dbReference type="Pfam" id="PF06271"/>
    </source>
</evidence>
<dbReference type="InterPro" id="IPR010432">
    <property type="entry name" value="RDD"/>
</dbReference>
<dbReference type="GO" id="GO:0005886">
    <property type="term" value="C:plasma membrane"/>
    <property type="evidence" value="ECO:0007669"/>
    <property type="project" value="UniProtKB-SubCell"/>
</dbReference>
<evidence type="ECO:0000256" key="2">
    <source>
        <dbReference type="ARBA" id="ARBA00022475"/>
    </source>
</evidence>
<dbReference type="OrthoDB" id="9793824at2"/>
<keyword evidence="2" id="KW-1003">Cell membrane</keyword>
<keyword evidence="4 6" id="KW-1133">Transmembrane helix</keyword>
<protein>
    <submittedName>
        <fullName evidence="8">RDD family protein</fullName>
    </submittedName>
</protein>
<keyword evidence="3 6" id="KW-0812">Transmembrane</keyword>
<keyword evidence="5 6" id="KW-0472">Membrane</keyword>
<evidence type="ECO:0000256" key="6">
    <source>
        <dbReference type="SAM" id="Phobius"/>
    </source>
</evidence>
<evidence type="ECO:0000313" key="8">
    <source>
        <dbReference type="EMBL" id="TXL62866.1"/>
    </source>
</evidence>
<dbReference type="Proteomes" id="UP000321571">
    <property type="component" value="Unassembled WGS sequence"/>
</dbReference>
<name>A0A5C8NNW2_9ACTN</name>
<feature type="transmembrane region" description="Helical" evidence="6">
    <location>
        <begin position="144"/>
        <end position="164"/>
    </location>
</feature>
<proteinExistence type="predicted"/>
<evidence type="ECO:0000256" key="5">
    <source>
        <dbReference type="ARBA" id="ARBA00023136"/>
    </source>
</evidence>
<gene>
    <name evidence="8" type="ORF">FHP06_01070</name>
</gene>
<dbReference type="PANTHER" id="PTHR36115">
    <property type="entry name" value="PROLINE-RICH ANTIGEN HOMOLOG-RELATED"/>
    <property type="match status" value="1"/>
</dbReference>
<evidence type="ECO:0000256" key="4">
    <source>
        <dbReference type="ARBA" id="ARBA00022989"/>
    </source>
</evidence>
<keyword evidence="9" id="KW-1185">Reference proteome</keyword>
<evidence type="ECO:0000256" key="3">
    <source>
        <dbReference type="ARBA" id="ARBA00022692"/>
    </source>
</evidence>
<organism evidence="8 9">
    <name type="scientific">Aeromicrobium terrae</name>
    <dbReference type="NCBI Taxonomy" id="2498846"/>
    <lineage>
        <taxon>Bacteria</taxon>
        <taxon>Bacillati</taxon>
        <taxon>Actinomycetota</taxon>
        <taxon>Actinomycetes</taxon>
        <taxon>Propionibacteriales</taxon>
        <taxon>Nocardioidaceae</taxon>
        <taxon>Aeromicrobium</taxon>
    </lineage>
</organism>
<feature type="transmembrane region" description="Helical" evidence="6">
    <location>
        <begin position="86"/>
        <end position="108"/>
    </location>
</feature>
<dbReference type="InterPro" id="IPR051791">
    <property type="entry name" value="Pra-immunoreactive"/>
</dbReference>
<reference evidence="8 9" key="1">
    <citation type="submission" date="2019-06" db="EMBL/GenBank/DDBJ databases">
        <title>Aeromicrobium sp. nov., isolated from a maize field.</title>
        <authorList>
            <person name="Lin S.-Y."/>
            <person name="Tsai C.-F."/>
            <person name="Young C.-C."/>
        </authorList>
    </citation>
    <scope>NUCLEOTIDE SEQUENCE [LARGE SCALE GENOMIC DNA]</scope>
    <source>
        <strain evidence="8 9">CC-CFT486</strain>
    </source>
</reference>
<feature type="transmembrane region" description="Helical" evidence="6">
    <location>
        <begin position="45"/>
        <end position="66"/>
    </location>
</feature>
<evidence type="ECO:0000256" key="1">
    <source>
        <dbReference type="ARBA" id="ARBA00004651"/>
    </source>
</evidence>
<dbReference type="EMBL" id="VDUX01000001">
    <property type="protein sequence ID" value="TXL62866.1"/>
    <property type="molecule type" value="Genomic_DNA"/>
</dbReference>
<dbReference type="RefSeq" id="WP_147682960.1">
    <property type="nucleotide sequence ID" value="NZ_VDUX01000001.1"/>
</dbReference>
<comment type="subcellular location">
    <subcellularLocation>
        <location evidence="1">Cell membrane</location>
        <topology evidence="1">Multi-pass membrane protein</topology>
    </subcellularLocation>
</comment>
<dbReference type="AlphaFoldDB" id="A0A5C8NNW2"/>